<name>A0A518AL99_9BACT</name>
<evidence type="ECO:0000313" key="1">
    <source>
        <dbReference type="EMBL" id="QDU55497.1"/>
    </source>
</evidence>
<accession>A0A518AL99</accession>
<keyword evidence="2" id="KW-1185">Reference proteome</keyword>
<reference evidence="1 2" key="1">
    <citation type="submission" date="2019-02" db="EMBL/GenBank/DDBJ databases">
        <title>Deep-cultivation of Planctomycetes and their phenomic and genomic characterization uncovers novel biology.</title>
        <authorList>
            <person name="Wiegand S."/>
            <person name="Jogler M."/>
            <person name="Boedeker C."/>
            <person name="Pinto D."/>
            <person name="Vollmers J."/>
            <person name="Rivas-Marin E."/>
            <person name="Kohn T."/>
            <person name="Peeters S.H."/>
            <person name="Heuer A."/>
            <person name="Rast P."/>
            <person name="Oberbeckmann S."/>
            <person name="Bunk B."/>
            <person name="Jeske O."/>
            <person name="Meyerdierks A."/>
            <person name="Storesund J.E."/>
            <person name="Kallscheuer N."/>
            <person name="Luecker S."/>
            <person name="Lage O.M."/>
            <person name="Pohl T."/>
            <person name="Merkel B.J."/>
            <person name="Hornburger P."/>
            <person name="Mueller R.-W."/>
            <person name="Bruemmer F."/>
            <person name="Labrenz M."/>
            <person name="Spormann A.M."/>
            <person name="Op den Camp H."/>
            <person name="Overmann J."/>
            <person name="Amann R."/>
            <person name="Jetten M.S.M."/>
            <person name="Mascher T."/>
            <person name="Medema M.H."/>
            <person name="Devos D.P."/>
            <person name="Kaster A.-K."/>
            <person name="Ovreas L."/>
            <person name="Rohde M."/>
            <person name="Galperin M.Y."/>
            <person name="Jogler C."/>
        </authorList>
    </citation>
    <scope>NUCLEOTIDE SEQUENCE [LARGE SCALE GENOMIC DNA]</scope>
    <source>
        <strain evidence="1 2">Pan181</strain>
    </source>
</reference>
<dbReference type="Gene3D" id="2.60.120.260">
    <property type="entry name" value="Galactose-binding domain-like"/>
    <property type="match status" value="1"/>
</dbReference>
<dbReference type="EMBL" id="CP036278">
    <property type="protein sequence ID" value="QDU55497.1"/>
    <property type="molecule type" value="Genomic_DNA"/>
</dbReference>
<sequence>MLVKRHSPFRILVLHLLFLSLSVSYSLTPSSEVCAQELDRHRLELESSMIVDETSSDREHPLVDEQQEIIGTPVGKPISGWSTPRNGKGNYPHHATIDLKSERRLASLWIFDTNGTGELQVSIGRPDNWQLATTHRCSKYQQWVEIPLDCETRYLRLTRMDGAANFSEIALYEYTDEAYQAMQKRKAAMAQAAAAREAALEKARDEMRRRPKVKVAEPFGELYLIDEIDTSKVAPLQQSPEDISRVETILGKPCRVLPKIKGQASYMTYRIGKLKLLEPGMTYVLEVEFPEDAPRSWIVMNAGDETGTGFHTGTTFGDALYPKYVTNLSESLDIPLSGEYRTWTSLFQLHDRTPRVQFIRGDSQPRQDTPEEGFTVTIAQFSEQNIPFSHGAAVSRIRLLAVPDPARFDAQVRLPKDLPHRHLFWREEMSDGVLAGDQSRRGVTNPLDWWRFKRDRMKFLGFNTFSKDLLEFGAVQHWDTTPHGGNDWAYFNAEQKDLWSQIVALMGEADFNVLPYYEYSGSKGAHGLGNQKLAKPLTRDDAYSHITWIENSNADITDPKTYRDFEKMLDLTIVRHRQKANFVGAWLRSRGQMPMSFADSTRERFADEANQSVAVTRQDLIDDPSLLKRYKSWWNDKRREFLVAMRDYLRDQGVAEAQVLFTAEAAESGVRFPTWDNVVATDEINRLRPIQDLVSDKRLAPVTVSEIQSSHRYLEALLAEPLNWGGWELNHRNPPADPANYTDVDGVLMTHAFNRLYTVVDPETFDAFRGDSGLALIRHYPLNEDMMFDQNDDPLLGYFVADIERAGPYCMMAEAYAMANGDPWYLGYLAGNNFNRGFPQYVRAFNTAFLSLPALPSTRLHGASSHPEVVVRAIETDGQGVYLAVVSLSRKPLSNIQIRLPGDGQVVDATTDEPLARSGDSVQMSLYPFQLRALHLRDLGSP</sequence>
<organism evidence="1 2">
    <name type="scientific">Aeoliella mucimassa</name>
    <dbReference type="NCBI Taxonomy" id="2527972"/>
    <lineage>
        <taxon>Bacteria</taxon>
        <taxon>Pseudomonadati</taxon>
        <taxon>Planctomycetota</taxon>
        <taxon>Planctomycetia</taxon>
        <taxon>Pirellulales</taxon>
        <taxon>Lacipirellulaceae</taxon>
        <taxon>Aeoliella</taxon>
    </lineage>
</organism>
<dbReference type="KEGG" id="amuc:Pan181_16870"/>
<evidence type="ECO:0000313" key="2">
    <source>
        <dbReference type="Proteomes" id="UP000315750"/>
    </source>
</evidence>
<dbReference type="AlphaFoldDB" id="A0A518AL99"/>
<proteinExistence type="predicted"/>
<gene>
    <name evidence="1" type="ORF">Pan181_16870</name>
</gene>
<dbReference type="Proteomes" id="UP000315750">
    <property type="component" value="Chromosome"/>
</dbReference>
<protein>
    <submittedName>
        <fullName evidence="1">Uncharacterized protein</fullName>
    </submittedName>
</protein>